<gene>
    <name evidence="2" type="ORF">DL240_00860</name>
</gene>
<dbReference type="Pfam" id="PF23871">
    <property type="entry name" value="DUF7226"/>
    <property type="match status" value="1"/>
</dbReference>
<dbReference type="RefSeq" id="WP_111727965.1">
    <property type="nucleotide sequence ID" value="NZ_QHKO01000001.1"/>
</dbReference>
<dbReference type="OrthoDB" id="5485814at2"/>
<dbReference type="EMBL" id="QHKO01000001">
    <property type="protein sequence ID" value="RAL24793.1"/>
    <property type="molecule type" value="Genomic_DNA"/>
</dbReference>
<proteinExistence type="predicted"/>
<dbReference type="AlphaFoldDB" id="A0A328CDM0"/>
<organism evidence="2 3">
    <name type="scientific">Lujinxingia litoralis</name>
    <dbReference type="NCBI Taxonomy" id="2211119"/>
    <lineage>
        <taxon>Bacteria</taxon>
        <taxon>Deltaproteobacteria</taxon>
        <taxon>Bradymonadales</taxon>
        <taxon>Lujinxingiaceae</taxon>
        <taxon>Lujinxingia</taxon>
    </lineage>
</organism>
<dbReference type="Proteomes" id="UP000249169">
    <property type="component" value="Unassembled WGS sequence"/>
</dbReference>
<name>A0A328CDM0_9DELT</name>
<keyword evidence="3" id="KW-1185">Reference proteome</keyword>
<evidence type="ECO:0000313" key="2">
    <source>
        <dbReference type="EMBL" id="RAL24793.1"/>
    </source>
</evidence>
<evidence type="ECO:0000259" key="1">
    <source>
        <dbReference type="Pfam" id="PF23871"/>
    </source>
</evidence>
<feature type="domain" description="DUF7226" evidence="1">
    <location>
        <begin position="30"/>
        <end position="155"/>
    </location>
</feature>
<protein>
    <recommendedName>
        <fullName evidence="1">DUF7226 domain-containing protein</fullName>
    </recommendedName>
</protein>
<comment type="caution">
    <text evidence="2">The sequence shown here is derived from an EMBL/GenBank/DDBJ whole genome shotgun (WGS) entry which is preliminary data.</text>
</comment>
<accession>A0A328CDM0</accession>
<dbReference type="InterPro" id="IPR055650">
    <property type="entry name" value="DUF7226"/>
</dbReference>
<reference evidence="2 3" key="1">
    <citation type="submission" date="2018-05" db="EMBL/GenBank/DDBJ databases">
        <title>Lujinxingia marina gen. nov. sp. nov., a new facultative anaerobic member of the class Deltaproteobacteria, and proposal of Lujinxingaceae fam. nov.</title>
        <authorList>
            <person name="Li C.-M."/>
        </authorList>
    </citation>
    <scope>NUCLEOTIDE SEQUENCE [LARGE SCALE GENOMIC DNA]</scope>
    <source>
        <strain evidence="2 3">B210</strain>
    </source>
</reference>
<sequence length="401" mass="44855">MSNEPADNPQLDLLEATSEIPQANNLETFIALIHQLQDGPHTFEAIAESLGVEPRTARYYADFARWLELVRPSDVGAITLTPDGRRFALSIAARPRIFSNALFARPLVHTVHRLKQQELADQPEPAATREACRRAITAHSNLSAATVNRRASALSAMLGYAYRRQDFDWNTGKPRPHQNTPLTFEGQSFLTAFSARKFSSRTAIWIALPAQLLLFLRQEPLALKDWKRASYDIPHTPHARWFGSIPLNRATLNAAARKAPDLASLIVTCNPYVAMLMAMLTSCDRVGRPYFTLTDDMYGVRLWRRGQELGPLLDVLNTLARSLELHPTTQVPHCPHTPGARQLAAHELLEVLQRARLAHHGDTALMARTGLIDEWRTSTDDNPSLAERLGELRDAILHVVS</sequence>
<evidence type="ECO:0000313" key="3">
    <source>
        <dbReference type="Proteomes" id="UP000249169"/>
    </source>
</evidence>